<comment type="caution">
    <text evidence="1">The sequence shown here is derived from an EMBL/GenBank/DDBJ whole genome shotgun (WGS) entry which is preliminary data.</text>
</comment>
<reference evidence="1" key="1">
    <citation type="journal article" date="2023" name="bioRxiv">
        <title>Improved chromosome-level genome assembly for marigold (Tagetes erecta).</title>
        <authorList>
            <person name="Jiang F."/>
            <person name="Yuan L."/>
            <person name="Wang S."/>
            <person name="Wang H."/>
            <person name="Xu D."/>
            <person name="Wang A."/>
            <person name="Fan W."/>
        </authorList>
    </citation>
    <scope>NUCLEOTIDE SEQUENCE</scope>
    <source>
        <strain evidence="1">WSJ</strain>
        <tissue evidence="1">Leaf</tissue>
    </source>
</reference>
<name>A0AAD8JV52_TARER</name>
<organism evidence="1 2">
    <name type="scientific">Tagetes erecta</name>
    <name type="common">African marigold</name>
    <dbReference type="NCBI Taxonomy" id="13708"/>
    <lineage>
        <taxon>Eukaryota</taxon>
        <taxon>Viridiplantae</taxon>
        <taxon>Streptophyta</taxon>
        <taxon>Embryophyta</taxon>
        <taxon>Tracheophyta</taxon>
        <taxon>Spermatophyta</taxon>
        <taxon>Magnoliopsida</taxon>
        <taxon>eudicotyledons</taxon>
        <taxon>Gunneridae</taxon>
        <taxon>Pentapetalae</taxon>
        <taxon>asterids</taxon>
        <taxon>campanulids</taxon>
        <taxon>Asterales</taxon>
        <taxon>Asteraceae</taxon>
        <taxon>Asteroideae</taxon>
        <taxon>Heliantheae alliance</taxon>
        <taxon>Tageteae</taxon>
        <taxon>Tagetes</taxon>
    </lineage>
</organism>
<keyword evidence="2" id="KW-1185">Reference proteome</keyword>
<protein>
    <submittedName>
        <fullName evidence="1">Uncharacterized protein</fullName>
    </submittedName>
</protein>
<dbReference type="EMBL" id="JAUHHV010000010">
    <property type="protein sequence ID" value="KAK1410166.1"/>
    <property type="molecule type" value="Genomic_DNA"/>
</dbReference>
<evidence type="ECO:0000313" key="1">
    <source>
        <dbReference type="EMBL" id="KAK1410166.1"/>
    </source>
</evidence>
<accession>A0AAD8JV52</accession>
<evidence type="ECO:0000313" key="2">
    <source>
        <dbReference type="Proteomes" id="UP001229421"/>
    </source>
</evidence>
<dbReference type="Proteomes" id="UP001229421">
    <property type="component" value="Unassembled WGS sequence"/>
</dbReference>
<dbReference type="AlphaFoldDB" id="A0AAD8JV52"/>
<proteinExistence type="predicted"/>
<gene>
    <name evidence="1" type="ORF">QVD17_36701</name>
</gene>
<sequence>MQSPAASSTFSTIHTDLHSPSHLSTSVASWLLDFPEQLNVTPLDKAKTMTILSVAYAEVTKSEAPIVAGLTAAATSSSFCCCLVELHTPKVAAVIYDFRFRHRYVARDFVIFEQI</sequence>